<organism evidence="2 3">
    <name type="scientific">Undibacterium umbellatum</name>
    <dbReference type="NCBI Taxonomy" id="2762300"/>
    <lineage>
        <taxon>Bacteria</taxon>
        <taxon>Pseudomonadati</taxon>
        <taxon>Pseudomonadota</taxon>
        <taxon>Betaproteobacteria</taxon>
        <taxon>Burkholderiales</taxon>
        <taxon>Oxalobacteraceae</taxon>
        <taxon>Undibacterium</taxon>
    </lineage>
</organism>
<proteinExistence type="predicted"/>
<accession>A0ABR6ZAG2</accession>
<dbReference type="EMBL" id="JACOFX010000006">
    <property type="protein sequence ID" value="MBC3908589.1"/>
    <property type="molecule type" value="Genomic_DNA"/>
</dbReference>
<reference evidence="2 3" key="1">
    <citation type="submission" date="2020-08" db="EMBL/GenBank/DDBJ databases">
        <title>Novel species isolated from subtropical streams in China.</title>
        <authorList>
            <person name="Lu H."/>
        </authorList>
    </citation>
    <scope>NUCLEOTIDE SEQUENCE [LARGE SCALE GENOMIC DNA]</scope>
    <source>
        <strain evidence="2 3">NL8W</strain>
    </source>
</reference>
<dbReference type="Proteomes" id="UP000646911">
    <property type="component" value="Unassembled WGS sequence"/>
</dbReference>
<evidence type="ECO:0000313" key="3">
    <source>
        <dbReference type="Proteomes" id="UP000646911"/>
    </source>
</evidence>
<gene>
    <name evidence="2" type="ORF">H8L47_13575</name>
</gene>
<evidence type="ECO:0000313" key="2">
    <source>
        <dbReference type="EMBL" id="MBC3908589.1"/>
    </source>
</evidence>
<dbReference type="Pfam" id="PF14366">
    <property type="entry name" value="DUF4410"/>
    <property type="match status" value="1"/>
</dbReference>
<feature type="signal peptide" evidence="1">
    <location>
        <begin position="1"/>
        <end position="25"/>
    </location>
</feature>
<name>A0ABR6ZAG2_9BURK</name>
<dbReference type="InterPro" id="IPR025522">
    <property type="entry name" value="DUF4410"/>
</dbReference>
<dbReference type="RefSeq" id="WP_186954145.1">
    <property type="nucleotide sequence ID" value="NZ_JACOFX010000006.1"/>
</dbReference>
<dbReference type="PROSITE" id="PS51257">
    <property type="entry name" value="PROKAR_LIPOPROTEIN"/>
    <property type="match status" value="1"/>
</dbReference>
<protein>
    <submittedName>
        <fullName evidence="2">DUF4410 domain-containing protein</fullName>
    </submittedName>
</protein>
<evidence type="ECO:0000256" key="1">
    <source>
        <dbReference type="SAM" id="SignalP"/>
    </source>
</evidence>
<keyword evidence="1" id="KW-0732">Signal</keyword>
<comment type="caution">
    <text evidence="2">The sequence shown here is derived from an EMBL/GenBank/DDBJ whole genome shotgun (WGS) entry which is preliminary data.</text>
</comment>
<sequence>MFARLFITSLIAFSLVGCASGVKHADTGNKQYLSNRPAKSVSISLSTEAKKQVADNLKFDQNTLVGNVKRAMSSRNLLNENNTEASNTVEILVKDFRVRSAFTAIMFGFMAGDDHIVGDVILKDATGKEINRFEVSASYALGGLAGGQDGMRLSWLYEKFAELAVEHLSGKKMS</sequence>
<feature type="chain" id="PRO_5045635626" evidence="1">
    <location>
        <begin position="26"/>
        <end position="174"/>
    </location>
</feature>
<keyword evidence="3" id="KW-1185">Reference proteome</keyword>